<keyword evidence="1" id="KW-0812">Transmembrane</keyword>
<dbReference type="RefSeq" id="WP_138931448.1">
    <property type="nucleotide sequence ID" value="NZ_SWMU01000002.1"/>
</dbReference>
<keyword evidence="3" id="KW-1185">Reference proteome</keyword>
<keyword evidence="1" id="KW-1133">Transmembrane helix</keyword>
<feature type="transmembrane region" description="Helical" evidence="1">
    <location>
        <begin position="146"/>
        <end position="165"/>
    </location>
</feature>
<protein>
    <recommendedName>
        <fullName evidence="4">Glycosyltransferase 2-like domain-containing protein</fullName>
    </recommendedName>
</protein>
<reference evidence="2 3" key="1">
    <citation type="submission" date="2019-04" db="EMBL/GenBank/DDBJ databases">
        <title>Psychroflexus halotolerans sp. nov., isolated from a marine solar saltern.</title>
        <authorList>
            <person name="Feng X."/>
        </authorList>
    </citation>
    <scope>NUCLEOTIDE SEQUENCE [LARGE SCALE GENOMIC DNA]</scope>
    <source>
        <strain evidence="2 3">WDS2C27</strain>
    </source>
</reference>
<dbReference type="InterPro" id="IPR029044">
    <property type="entry name" value="Nucleotide-diphossugar_trans"/>
</dbReference>
<dbReference type="EMBL" id="SWMU01000002">
    <property type="protein sequence ID" value="TKS56346.1"/>
    <property type="molecule type" value="Genomic_DNA"/>
</dbReference>
<proteinExistence type="predicted"/>
<accession>A0A4U5TQM1</accession>
<sequence length="230" mass="27418">MWLNHLQNSFSTHHQLVIGFSPYQKQVSYINSIIRFETLQTAINYFGFSQLGMTYMGVGRNLAYTKSLYKKLKGFTSHNNLLSGDDDLLVNQATKTSHIALCLHPDSFVESQPKTNIKSWISQKIRHITTATYYKLKHQFWLGLQYLSKVLFWFLVIPLTLYLEIQNNYKFNFLGFVLLLLLIKFAFNYKIYKKFASWDLWVWSYFWELNLICLQFYIFTRNLFSTKSNW</sequence>
<dbReference type="OrthoDB" id="9800276at2"/>
<evidence type="ECO:0000313" key="3">
    <source>
        <dbReference type="Proteomes" id="UP000306552"/>
    </source>
</evidence>
<feature type="transmembrane region" description="Helical" evidence="1">
    <location>
        <begin position="201"/>
        <end position="220"/>
    </location>
</feature>
<evidence type="ECO:0000313" key="2">
    <source>
        <dbReference type="EMBL" id="TKS56346.1"/>
    </source>
</evidence>
<dbReference type="SUPFAM" id="SSF53448">
    <property type="entry name" value="Nucleotide-diphospho-sugar transferases"/>
    <property type="match status" value="1"/>
</dbReference>
<evidence type="ECO:0000256" key="1">
    <source>
        <dbReference type="SAM" id="Phobius"/>
    </source>
</evidence>
<keyword evidence="1" id="KW-0472">Membrane</keyword>
<dbReference type="Proteomes" id="UP000306552">
    <property type="component" value="Unassembled WGS sequence"/>
</dbReference>
<gene>
    <name evidence="2" type="ORF">FCN74_04700</name>
</gene>
<name>A0A4U5TQM1_9FLAO</name>
<dbReference type="AlphaFoldDB" id="A0A4U5TQM1"/>
<evidence type="ECO:0008006" key="4">
    <source>
        <dbReference type="Google" id="ProtNLM"/>
    </source>
</evidence>
<comment type="caution">
    <text evidence="2">The sequence shown here is derived from an EMBL/GenBank/DDBJ whole genome shotgun (WGS) entry which is preliminary data.</text>
</comment>
<feature type="transmembrane region" description="Helical" evidence="1">
    <location>
        <begin position="171"/>
        <end position="189"/>
    </location>
</feature>
<organism evidence="2 3">
    <name type="scientific">Mesohalobacter halotolerans</name>
    <dbReference type="NCBI Taxonomy" id="1883405"/>
    <lineage>
        <taxon>Bacteria</taxon>
        <taxon>Pseudomonadati</taxon>
        <taxon>Bacteroidota</taxon>
        <taxon>Flavobacteriia</taxon>
        <taxon>Flavobacteriales</taxon>
        <taxon>Flavobacteriaceae</taxon>
        <taxon>Mesohalobacter</taxon>
    </lineage>
</organism>